<gene>
    <name evidence="2" type="ORF">SO802_026471</name>
</gene>
<evidence type="ECO:0000256" key="1">
    <source>
        <dbReference type="SAM" id="MobiDB-lite"/>
    </source>
</evidence>
<dbReference type="Proteomes" id="UP001459277">
    <property type="component" value="Unassembled WGS sequence"/>
</dbReference>
<reference evidence="2 3" key="1">
    <citation type="submission" date="2024-01" db="EMBL/GenBank/DDBJ databases">
        <title>A telomere-to-telomere, gap-free genome of sweet tea (Lithocarpus litseifolius).</title>
        <authorList>
            <person name="Zhou J."/>
        </authorList>
    </citation>
    <scope>NUCLEOTIDE SEQUENCE [LARGE SCALE GENOMIC DNA]</scope>
    <source>
        <strain evidence="2">Zhou-2022a</strain>
        <tissue evidence="2">Leaf</tissue>
    </source>
</reference>
<evidence type="ECO:0000313" key="3">
    <source>
        <dbReference type="Proteomes" id="UP001459277"/>
    </source>
</evidence>
<sequence>MEDLSRSCGKTISSKKEDSGFVLPKARKKNEFIIAAKFLTTRALNIEAVGRTFKQLWRCSDSFKIRNLNDHKALFVFDDERDVLGIPIRFMTTEVAENICDAIGKDEDGMRTSGHSSDTESPMEDNANMETEEFREEFNAEFNTEGVAVTNSKMTSTIKLAANIVEEIIQGINSISYNNELKRDSGKTIIGCSWKMNESMARAQPQELPCGLKTSRSWAGPKY</sequence>
<dbReference type="EMBL" id="JAZDWU010000009">
    <property type="protein sequence ID" value="KAK9991486.1"/>
    <property type="molecule type" value="Genomic_DNA"/>
</dbReference>
<proteinExistence type="predicted"/>
<feature type="region of interest" description="Disordered" evidence="1">
    <location>
        <begin position="106"/>
        <end position="128"/>
    </location>
</feature>
<protein>
    <submittedName>
        <fullName evidence="2">Uncharacterized protein</fullName>
    </submittedName>
</protein>
<name>A0AAW2BZR1_9ROSI</name>
<comment type="caution">
    <text evidence="2">The sequence shown here is derived from an EMBL/GenBank/DDBJ whole genome shotgun (WGS) entry which is preliminary data.</text>
</comment>
<accession>A0AAW2BZR1</accession>
<organism evidence="2 3">
    <name type="scientific">Lithocarpus litseifolius</name>
    <dbReference type="NCBI Taxonomy" id="425828"/>
    <lineage>
        <taxon>Eukaryota</taxon>
        <taxon>Viridiplantae</taxon>
        <taxon>Streptophyta</taxon>
        <taxon>Embryophyta</taxon>
        <taxon>Tracheophyta</taxon>
        <taxon>Spermatophyta</taxon>
        <taxon>Magnoliopsida</taxon>
        <taxon>eudicotyledons</taxon>
        <taxon>Gunneridae</taxon>
        <taxon>Pentapetalae</taxon>
        <taxon>rosids</taxon>
        <taxon>fabids</taxon>
        <taxon>Fagales</taxon>
        <taxon>Fagaceae</taxon>
        <taxon>Lithocarpus</taxon>
    </lineage>
</organism>
<evidence type="ECO:0000313" key="2">
    <source>
        <dbReference type="EMBL" id="KAK9991486.1"/>
    </source>
</evidence>
<keyword evidence="3" id="KW-1185">Reference proteome</keyword>
<dbReference type="AlphaFoldDB" id="A0AAW2BZR1"/>